<gene>
    <name evidence="2" type="primary">yciV</name>
    <name evidence="2" type="ORF">BN1209_0619</name>
</gene>
<dbReference type="PANTHER" id="PTHR42924:SF3">
    <property type="entry name" value="POLYMERASE_HISTIDINOL PHOSPHATASE N-TERMINAL DOMAIN-CONTAINING PROTEIN"/>
    <property type="match status" value="1"/>
</dbReference>
<dbReference type="InterPro" id="IPR016195">
    <property type="entry name" value="Pol/histidinol_Pase-like"/>
</dbReference>
<name>A0A0B7IZ52_9PROT</name>
<dbReference type="SUPFAM" id="SSF89550">
    <property type="entry name" value="PHP domain-like"/>
    <property type="match status" value="1"/>
</dbReference>
<dbReference type="Gene3D" id="3.20.20.140">
    <property type="entry name" value="Metal-dependent hydrolases"/>
    <property type="match status" value="1"/>
</dbReference>
<dbReference type="STRING" id="1581680.BN1209_0619"/>
<evidence type="ECO:0000259" key="1">
    <source>
        <dbReference type="SMART" id="SM00481"/>
    </source>
</evidence>
<protein>
    <recommendedName>
        <fullName evidence="1">Polymerase/histidinol phosphatase N-terminal domain-containing protein</fullName>
    </recommendedName>
</protein>
<dbReference type="SMART" id="SM00481">
    <property type="entry name" value="POLIIIAc"/>
    <property type="match status" value="1"/>
</dbReference>
<reference evidence="3" key="1">
    <citation type="submission" date="2014-12" db="EMBL/GenBank/DDBJ databases">
        <authorList>
            <person name="Salcher M.M."/>
        </authorList>
    </citation>
    <scope>NUCLEOTIDE SEQUENCE [LARGE SCALE GENOMIC DNA]</scope>
    <source>
        <strain evidence="3">MMS-10A-171</strain>
    </source>
</reference>
<feature type="domain" description="Polymerase/histidinol phosphatase N-terminal" evidence="1">
    <location>
        <begin position="5"/>
        <end position="70"/>
    </location>
</feature>
<dbReference type="HOGENOM" id="CLU_067347_0_0_4"/>
<dbReference type="AlphaFoldDB" id="A0A0B7IZ52"/>
<dbReference type="GO" id="GO:0035312">
    <property type="term" value="F:5'-3' DNA exonuclease activity"/>
    <property type="evidence" value="ECO:0007669"/>
    <property type="project" value="TreeGrafter"/>
</dbReference>
<dbReference type="CDD" id="cd07438">
    <property type="entry name" value="PHP_HisPPase_AMP"/>
    <property type="match status" value="1"/>
</dbReference>
<accession>A0A0B7IZ52</accession>
<dbReference type="InterPro" id="IPR004013">
    <property type="entry name" value="PHP_dom"/>
</dbReference>
<dbReference type="InterPro" id="IPR052018">
    <property type="entry name" value="PHP_domain"/>
</dbReference>
<dbReference type="InterPro" id="IPR003141">
    <property type="entry name" value="Pol/His_phosphatase_N"/>
</dbReference>
<organism evidence="2 3">
    <name type="scientific">Candidatus Methylopumilus turicensis</name>
    <dbReference type="NCBI Taxonomy" id="1581680"/>
    <lineage>
        <taxon>Bacteria</taxon>
        <taxon>Pseudomonadati</taxon>
        <taxon>Pseudomonadota</taxon>
        <taxon>Betaproteobacteria</taxon>
        <taxon>Nitrosomonadales</taxon>
        <taxon>Methylophilaceae</taxon>
        <taxon>Candidatus Methylopumilus</taxon>
    </lineage>
</organism>
<keyword evidence="3" id="KW-1185">Reference proteome</keyword>
<sequence>MRALIDLHCHSTVSDGVLTPTEIVNHAAEKGVRVLALTDHDDVAGLATARAVAETHGMQFINGVEISVTWRRRTLHIVGLKINPEYAPLVQGLANIRAGRHTRAEGMAQALEKVGIHGALEGAYEYSKGGIISRTHFARFLIEKGYAKDTKAVFKRYLVKGKPGYVEHQWASLEDAMAWIIGSGGVAVIAHPGRYDLGRVTMLELMHEFRALGGAAIEVVTGSHTVDQYQEFAKMAKSFDLASSMGSDYHGKGQTYIEMGRLPSLPSHCVPVWRDWSEVQNMELEAH</sequence>
<dbReference type="NCBIfam" id="NF041577">
    <property type="entry name" value="nside_bi_sphtase"/>
    <property type="match status" value="1"/>
</dbReference>
<evidence type="ECO:0000313" key="3">
    <source>
        <dbReference type="Proteomes" id="UP000056322"/>
    </source>
</evidence>
<dbReference type="EMBL" id="LN794158">
    <property type="protein sequence ID" value="CEN55662.1"/>
    <property type="molecule type" value="Genomic_DNA"/>
</dbReference>
<evidence type="ECO:0000313" key="2">
    <source>
        <dbReference type="EMBL" id="CEN55662.1"/>
    </source>
</evidence>
<dbReference type="Gene3D" id="1.10.150.650">
    <property type="match status" value="1"/>
</dbReference>
<proteinExistence type="predicted"/>
<dbReference type="OrthoDB" id="9804333at2"/>
<dbReference type="GO" id="GO:0004534">
    <property type="term" value="F:5'-3' RNA exonuclease activity"/>
    <property type="evidence" value="ECO:0007669"/>
    <property type="project" value="TreeGrafter"/>
</dbReference>
<dbReference type="Proteomes" id="UP000056322">
    <property type="component" value="Chromosome 1"/>
</dbReference>
<dbReference type="PANTHER" id="PTHR42924">
    <property type="entry name" value="EXONUCLEASE"/>
    <property type="match status" value="1"/>
</dbReference>
<dbReference type="Pfam" id="PF02811">
    <property type="entry name" value="PHP"/>
    <property type="match status" value="1"/>
</dbReference>
<dbReference type="InterPro" id="IPR049742">
    <property type="entry name" value="35NBP"/>
</dbReference>
<dbReference type="RefSeq" id="WP_045750900.1">
    <property type="nucleotide sequence ID" value="NZ_LN794158.1"/>
</dbReference>
<dbReference type="KEGG" id="mbac:BN1209_0619"/>